<feature type="non-terminal residue" evidence="1">
    <location>
        <position position="1"/>
    </location>
</feature>
<sequence>RLSVIFLYYRLFSVKRWLSYTLICIGSLSVGWLLSMFFGTIFVCTPVKAAFDITVRGKCLNAEVVYLWTNSIDLVFDAILLCLPISVILKLSLPTEEKVGVAVIFLTG</sequence>
<accession>A0ACB6Q7N5</accession>
<evidence type="ECO:0000313" key="1">
    <source>
        <dbReference type="EMBL" id="KAF2462851.1"/>
    </source>
</evidence>
<keyword evidence="2" id="KW-1185">Reference proteome</keyword>
<feature type="non-terminal residue" evidence="1">
    <location>
        <position position="108"/>
    </location>
</feature>
<evidence type="ECO:0000313" key="2">
    <source>
        <dbReference type="Proteomes" id="UP000799755"/>
    </source>
</evidence>
<name>A0ACB6Q7N5_9PLEO</name>
<dbReference type="EMBL" id="MU003561">
    <property type="protein sequence ID" value="KAF2462851.1"/>
    <property type="molecule type" value="Genomic_DNA"/>
</dbReference>
<dbReference type="Proteomes" id="UP000799755">
    <property type="component" value="Unassembled WGS sequence"/>
</dbReference>
<organism evidence="1 2">
    <name type="scientific">Lindgomyces ingoldianus</name>
    <dbReference type="NCBI Taxonomy" id="673940"/>
    <lineage>
        <taxon>Eukaryota</taxon>
        <taxon>Fungi</taxon>
        <taxon>Dikarya</taxon>
        <taxon>Ascomycota</taxon>
        <taxon>Pezizomycotina</taxon>
        <taxon>Dothideomycetes</taxon>
        <taxon>Pleosporomycetidae</taxon>
        <taxon>Pleosporales</taxon>
        <taxon>Lindgomycetaceae</taxon>
        <taxon>Lindgomyces</taxon>
    </lineage>
</organism>
<proteinExistence type="predicted"/>
<reference evidence="1" key="1">
    <citation type="journal article" date="2020" name="Stud. Mycol.">
        <title>101 Dothideomycetes genomes: a test case for predicting lifestyles and emergence of pathogens.</title>
        <authorList>
            <person name="Haridas S."/>
            <person name="Albert R."/>
            <person name="Binder M."/>
            <person name="Bloem J."/>
            <person name="Labutti K."/>
            <person name="Salamov A."/>
            <person name="Andreopoulos B."/>
            <person name="Baker S."/>
            <person name="Barry K."/>
            <person name="Bills G."/>
            <person name="Bluhm B."/>
            <person name="Cannon C."/>
            <person name="Castanera R."/>
            <person name="Culley D."/>
            <person name="Daum C."/>
            <person name="Ezra D."/>
            <person name="Gonzalez J."/>
            <person name="Henrissat B."/>
            <person name="Kuo A."/>
            <person name="Liang C."/>
            <person name="Lipzen A."/>
            <person name="Lutzoni F."/>
            <person name="Magnuson J."/>
            <person name="Mondo S."/>
            <person name="Nolan M."/>
            <person name="Ohm R."/>
            <person name="Pangilinan J."/>
            <person name="Park H.-J."/>
            <person name="Ramirez L."/>
            <person name="Alfaro M."/>
            <person name="Sun H."/>
            <person name="Tritt A."/>
            <person name="Yoshinaga Y."/>
            <person name="Zwiers L.-H."/>
            <person name="Turgeon B."/>
            <person name="Goodwin S."/>
            <person name="Spatafora J."/>
            <person name="Crous P."/>
            <person name="Grigoriev I."/>
        </authorList>
    </citation>
    <scope>NUCLEOTIDE SEQUENCE</scope>
    <source>
        <strain evidence="1">ATCC 200398</strain>
    </source>
</reference>
<gene>
    <name evidence="1" type="ORF">BDR25DRAFT_204449</name>
</gene>
<protein>
    <submittedName>
        <fullName evidence="1">Uncharacterized protein</fullName>
    </submittedName>
</protein>
<comment type="caution">
    <text evidence="1">The sequence shown here is derived from an EMBL/GenBank/DDBJ whole genome shotgun (WGS) entry which is preliminary data.</text>
</comment>